<evidence type="ECO:0000256" key="2">
    <source>
        <dbReference type="ARBA" id="ARBA00023239"/>
    </source>
</evidence>
<protein>
    <recommendedName>
        <fullName evidence="1">glutathione-specific gamma-glutamylcyclotransferase</fullName>
        <ecNumber evidence="1">4.3.2.7</ecNumber>
    </recommendedName>
</protein>
<dbReference type="EMBL" id="CP140152">
    <property type="protein sequence ID" value="WQH02970.1"/>
    <property type="molecule type" value="Genomic_DNA"/>
</dbReference>
<dbReference type="Pfam" id="PF04752">
    <property type="entry name" value="ChaC"/>
    <property type="match status" value="1"/>
</dbReference>
<name>A0ABZ0XT97_9BURK</name>
<reference evidence="3 4" key="1">
    <citation type="submission" date="2023-11" db="EMBL/GenBank/DDBJ databases">
        <title>MicrobeMod: A computational toolkit for identifying prokaryotic methylation and restriction-modification with nanopore sequencing.</title>
        <authorList>
            <person name="Crits-Christoph A."/>
            <person name="Kang S.C."/>
            <person name="Lee H."/>
            <person name="Ostrov N."/>
        </authorList>
    </citation>
    <scope>NUCLEOTIDE SEQUENCE [LARGE SCALE GENOMIC DNA]</scope>
    <source>
        <strain evidence="3 4">ATCC 25935</strain>
    </source>
</reference>
<evidence type="ECO:0000313" key="4">
    <source>
        <dbReference type="Proteomes" id="UP001326110"/>
    </source>
</evidence>
<gene>
    <name evidence="3" type="ORF">SR858_18105</name>
</gene>
<dbReference type="SUPFAM" id="SSF110857">
    <property type="entry name" value="Gamma-glutamyl cyclotransferase-like"/>
    <property type="match status" value="1"/>
</dbReference>
<dbReference type="PANTHER" id="PTHR12192:SF2">
    <property type="entry name" value="GLUTATHIONE-SPECIFIC GAMMA-GLUTAMYLCYCLOTRANSFERASE 2"/>
    <property type="match status" value="1"/>
</dbReference>
<dbReference type="Proteomes" id="UP001326110">
    <property type="component" value="Chromosome"/>
</dbReference>
<dbReference type="EC" id="4.3.2.7" evidence="1"/>
<dbReference type="GeneID" id="43162293"/>
<dbReference type="RefSeq" id="WP_026637017.1">
    <property type="nucleotide sequence ID" value="NZ_CP140152.1"/>
</dbReference>
<dbReference type="CDD" id="cd06661">
    <property type="entry name" value="GGCT_like"/>
    <property type="match status" value="1"/>
</dbReference>
<dbReference type="InterPro" id="IPR036568">
    <property type="entry name" value="GGCT-like_sf"/>
</dbReference>
<evidence type="ECO:0000256" key="1">
    <source>
        <dbReference type="ARBA" id="ARBA00012344"/>
    </source>
</evidence>
<dbReference type="PANTHER" id="PTHR12192">
    <property type="entry name" value="CATION TRANSPORT PROTEIN CHAC-RELATED"/>
    <property type="match status" value="1"/>
</dbReference>
<dbReference type="InterPro" id="IPR013024">
    <property type="entry name" value="GGCT-like"/>
</dbReference>
<evidence type="ECO:0000313" key="3">
    <source>
        <dbReference type="EMBL" id="WQH02970.1"/>
    </source>
</evidence>
<sequence>MTADTIAINQKMDQFDGHHSVWLFGYGSLIYKADFPYLQRRPASIANWTRRFWQGSHDHRGTPDAPGRVVTLIEAPGAICHGMAYLITPEIFAHLDHREKDGYLRLATPISFEDHQAGVGVGDMRVGDARAGDNVVGAAGNVSADKAAVGAGSVLGLVYIATPDNLAFIGEASERDIAEHIARSAGPSGPNSDYLNHLAHALRELGRDDPHVFEIERHLVELASRMART</sequence>
<organism evidence="3 4">
    <name type="scientific">Duganella zoogloeoides</name>
    <dbReference type="NCBI Taxonomy" id="75659"/>
    <lineage>
        <taxon>Bacteria</taxon>
        <taxon>Pseudomonadati</taxon>
        <taxon>Pseudomonadota</taxon>
        <taxon>Betaproteobacteria</taxon>
        <taxon>Burkholderiales</taxon>
        <taxon>Oxalobacteraceae</taxon>
        <taxon>Telluria group</taxon>
        <taxon>Duganella</taxon>
    </lineage>
</organism>
<accession>A0ABZ0XT97</accession>
<proteinExistence type="predicted"/>
<dbReference type="InterPro" id="IPR006840">
    <property type="entry name" value="ChaC"/>
</dbReference>
<dbReference type="Gene3D" id="3.10.490.10">
    <property type="entry name" value="Gamma-glutamyl cyclotransferase-like"/>
    <property type="match status" value="1"/>
</dbReference>
<keyword evidence="2" id="KW-0456">Lyase</keyword>
<keyword evidence="4" id="KW-1185">Reference proteome</keyword>